<dbReference type="EMBL" id="CM035411">
    <property type="protein sequence ID" value="KAH7435796.1"/>
    <property type="molecule type" value="Genomic_DNA"/>
</dbReference>
<keyword evidence="1" id="KW-0862">Zinc</keyword>
<evidence type="ECO:0000256" key="1">
    <source>
        <dbReference type="PROSITE-ProRule" id="PRU00042"/>
    </source>
</evidence>
<feature type="region of interest" description="Disordered" evidence="2">
    <location>
        <begin position="409"/>
        <end position="439"/>
    </location>
</feature>
<feature type="domain" description="C2H2-type" evidence="3">
    <location>
        <begin position="491"/>
        <end position="518"/>
    </location>
</feature>
<evidence type="ECO:0000313" key="4">
    <source>
        <dbReference type="EMBL" id="KAH7435796.1"/>
    </source>
</evidence>
<accession>A0A8T2UPJ7</accession>
<name>A0A8T2UPJ7_CERRI</name>
<organism evidence="4 5">
    <name type="scientific">Ceratopteris richardii</name>
    <name type="common">Triangle waterfern</name>
    <dbReference type="NCBI Taxonomy" id="49495"/>
    <lineage>
        <taxon>Eukaryota</taxon>
        <taxon>Viridiplantae</taxon>
        <taxon>Streptophyta</taxon>
        <taxon>Embryophyta</taxon>
        <taxon>Tracheophyta</taxon>
        <taxon>Polypodiopsida</taxon>
        <taxon>Polypodiidae</taxon>
        <taxon>Polypodiales</taxon>
        <taxon>Pteridineae</taxon>
        <taxon>Pteridaceae</taxon>
        <taxon>Parkerioideae</taxon>
        <taxon>Ceratopteris</taxon>
    </lineage>
</organism>
<proteinExistence type="predicted"/>
<dbReference type="InterPro" id="IPR036236">
    <property type="entry name" value="Znf_C2H2_sf"/>
</dbReference>
<feature type="region of interest" description="Disordered" evidence="2">
    <location>
        <begin position="258"/>
        <end position="278"/>
    </location>
</feature>
<dbReference type="OrthoDB" id="1675150at2759"/>
<dbReference type="SMART" id="SM00355">
    <property type="entry name" value="ZnF_C2H2"/>
    <property type="match status" value="2"/>
</dbReference>
<dbReference type="PROSITE" id="PS00028">
    <property type="entry name" value="ZINC_FINGER_C2H2_1"/>
    <property type="match status" value="2"/>
</dbReference>
<comment type="caution">
    <text evidence="4">The sequence shown here is derived from an EMBL/GenBank/DDBJ whole genome shotgun (WGS) entry which is preliminary data.</text>
</comment>
<dbReference type="PANTHER" id="PTHR37701:SF17">
    <property type="entry name" value="METHYL BINDING DOMAIN117"/>
    <property type="match status" value="1"/>
</dbReference>
<evidence type="ECO:0000259" key="3">
    <source>
        <dbReference type="PROSITE" id="PS50157"/>
    </source>
</evidence>
<dbReference type="SUPFAM" id="SSF57667">
    <property type="entry name" value="beta-beta-alpha zinc fingers"/>
    <property type="match status" value="1"/>
</dbReference>
<keyword evidence="1" id="KW-0479">Metal-binding</keyword>
<sequence>MEEIPASIPCEDFVDVASIKILDLRTLGQDEIRCLARLCGDVPSRIQDIVNVVVDKSIFNESAGSRRQTFDRDRIPRNKDRRLSTVSATAQLHLAMESQGLPHKELILHLCRQLKIESGDRALYQPQMLQSSGVLAEGNRPMSLKRMARASASFAGRAQVEAIPIPKTEGNETTSNGKELTMTNLHRSGKKLRTKDEARRKAAESQAQALVTSQLQENKRVLLSAKLTSFEDNAKYLHEGMPPASLGSAVLDQNGLLSSPETATVGGSGPSQETQKPPSLQIAIESVSRMGNTKKKAFVSSKNLRCSCGNAYGSLYTLRRHAKRTGHTFVAPQRRVIRATATAGKQHEISAIGAEVQVAVGRRPRKKNIGVLLSERHPWKRAVKHYSCRHCKQQFVRKKLFLRHVKRHLRKGKKRVGKSGPKSIGGKLGNLKGEVKTSRDKLLRPHKKVEIGNNTLREKRKHETEALDRQVRPCKSEENFQKVQLLEKVVLPCQECGKIFDNFARYTGHLSMHAKLRKVSIPEASMHPFTWLKKKKFNSIDVSSLGIRSLLRGSSGTHLSGLPAKLLFSDSGCAIE</sequence>
<reference evidence="4" key="1">
    <citation type="submission" date="2021-08" db="EMBL/GenBank/DDBJ databases">
        <title>WGS assembly of Ceratopteris richardii.</title>
        <authorList>
            <person name="Marchant D.B."/>
            <person name="Chen G."/>
            <person name="Jenkins J."/>
            <person name="Shu S."/>
            <person name="Leebens-Mack J."/>
            <person name="Grimwood J."/>
            <person name="Schmutz J."/>
            <person name="Soltis P."/>
            <person name="Soltis D."/>
            <person name="Chen Z.-H."/>
        </authorList>
    </citation>
    <scope>NUCLEOTIDE SEQUENCE</scope>
    <source>
        <strain evidence="4">Whitten #5841</strain>
        <tissue evidence="4">Leaf</tissue>
    </source>
</reference>
<keyword evidence="1" id="KW-0863">Zinc-finger</keyword>
<dbReference type="InterPro" id="IPR013087">
    <property type="entry name" value="Znf_C2H2_type"/>
</dbReference>
<evidence type="ECO:0000313" key="5">
    <source>
        <dbReference type="Proteomes" id="UP000825935"/>
    </source>
</evidence>
<dbReference type="AlphaFoldDB" id="A0A8T2UPJ7"/>
<gene>
    <name evidence="4" type="ORF">KP509_06G080200</name>
</gene>
<dbReference type="PROSITE" id="PS50157">
    <property type="entry name" value="ZINC_FINGER_C2H2_2"/>
    <property type="match status" value="2"/>
</dbReference>
<dbReference type="GO" id="GO:0008270">
    <property type="term" value="F:zinc ion binding"/>
    <property type="evidence" value="ECO:0007669"/>
    <property type="project" value="UniProtKB-KW"/>
</dbReference>
<feature type="domain" description="C2H2-type" evidence="3">
    <location>
        <begin position="386"/>
        <end position="413"/>
    </location>
</feature>
<dbReference type="Proteomes" id="UP000825935">
    <property type="component" value="Chromosome 6"/>
</dbReference>
<dbReference type="OMA" id="IPASIPC"/>
<keyword evidence="5" id="KW-1185">Reference proteome</keyword>
<evidence type="ECO:0000256" key="2">
    <source>
        <dbReference type="SAM" id="MobiDB-lite"/>
    </source>
</evidence>
<protein>
    <recommendedName>
        <fullName evidence="3">C2H2-type domain-containing protein</fullName>
    </recommendedName>
</protein>
<dbReference type="InterPro" id="IPR037472">
    <property type="entry name" value="MBD8"/>
</dbReference>
<dbReference type="PANTHER" id="PTHR37701">
    <property type="entry name" value="METHYL-CPG-BINDING DOMAIN-CONTAINING PROTEIN 8"/>
    <property type="match status" value="1"/>
</dbReference>